<dbReference type="EMBL" id="WLZY01000004">
    <property type="protein sequence ID" value="NDL58335.1"/>
    <property type="molecule type" value="Genomic_DNA"/>
</dbReference>
<comment type="caution">
    <text evidence="2">The sequence shown here is derived from an EMBL/GenBank/DDBJ whole genome shotgun (WGS) entry which is preliminary data.</text>
</comment>
<gene>
    <name evidence="2" type="ORF">F7O44_14790</name>
</gene>
<dbReference type="GO" id="GO:0006950">
    <property type="term" value="P:response to stress"/>
    <property type="evidence" value="ECO:0007669"/>
    <property type="project" value="TreeGrafter"/>
</dbReference>
<name>A0A7K3M511_9ACTN</name>
<dbReference type="SUPFAM" id="SSF46785">
    <property type="entry name" value="Winged helix' DNA-binding domain"/>
    <property type="match status" value="1"/>
</dbReference>
<dbReference type="AlphaFoldDB" id="A0A7K3M511"/>
<organism evidence="2 3">
    <name type="scientific">Phytoactinopolyspora mesophila</name>
    <dbReference type="NCBI Taxonomy" id="2650750"/>
    <lineage>
        <taxon>Bacteria</taxon>
        <taxon>Bacillati</taxon>
        <taxon>Actinomycetota</taxon>
        <taxon>Actinomycetes</taxon>
        <taxon>Jiangellales</taxon>
        <taxon>Jiangellaceae</taxon>
        <taxon>Phytoactinopolyspora</taxon>
    </lineage>
</organism>
<dbReference type="InterPro" id="IPR036390">
    <property type="entry name" value="WH_DNA-bd_sf"/>
</dbReference>
<dbReference type="InterPro" id="IPR000835">
    <property type="entry name" value="HTH_MarR-typ"/>
</dbReference>
<dbReference type="Proteomes" id="UP000460435">
    <property type="component" value="Unassembled WGS sequence"/>
</dbReference>
<reference evidence="2 3" key="1">
    <citation type="submission" date="2019-11" db="EMBL/GenBank/DDBJ databases">
        <authorList>
            <person name="Li X.-J."/>
            <person name="Feng X.-M."/>
        </authorList>
    </citation>
    <scope>NUCLEOTIDE SEQUENCE [LARGE SCALE GENOMIC DNA]</scope>
    <source>
        <strain evidence="2 3">XMNu-373</strain>
    </source>
</reference>
<dbReference type="Gene3D" id="1.10.10.10">
    <property type="entry name" value="Winged helix-like DNA-binding domain superfamily/Winged helix DNA-binding domain"/>
    <property type="match status" value="1"/>
</dbReference>
<dbReference type="Pfam" id="PF12802">
    <property type="entry name" value="MarR_2"/>
    <property type="match status" value="1"/>
</dbReference>
<dbReference type="PRINTS" id="PR00598">
    <property type="entry name" value="HTHMARR"/>
</dbReference>
<dbReference type="PANTHER" id="PTHR33164:SF43">
    <property type="entry name" value="HTH-TYPE TRANSCRIPTIONAL REPRESSOR YETL"/>
    <property type="match status" value="1"/>
</dbReference>
<dbReference type="PROSITE" id="PS50995">
    <property type="entry name" value="HTH_MARR_2"/>
    <property type="match status" value="1"/>
</dbReference>
<dbReference type="InterPro" id="IPR039422">
    <property type="entry name" value="MarR/SlyA-like"/>
</dbReference>
<keyword evidence="3" id="KW-1185">Reference proteome</keyword>
<proteinExistence type="predicted"/>
<dbReference type="SMART" id="SM00347">
    <property type="entry name" value="HTH_MARR"/>
    <property type="match status" value="1"/>
</dbReference>
<feature type="domain" description="HTH marR-type" evidence="1">
    <location>
        <begin position="28"/>
        <end position="148"/>
    </location>
</feature>
<accession>A0A7K3M511</accession>
<dbReference type="GO" id="GO:0003700">
    <property type="term" value="F:DNA-binding transcription factor activity"/>
    <property type="evidence" value="ECO:0007669"/>
    <property type="project" value="InterPro"/>
</dbReference>
<protein>
    <submittedName>
        <fullName evidence="2">MarR family transcriptional regulator</fullName>
    </submittedName>
</protein>
<evidence type="ECO:0000313" key="2">
    <source>
        <dbReference type="EMBL" id="NDL58335.1"/>
    </source>
</evidence>
<sequence length="148" mass="16881">MFFLKELPSREMMDRYGSRYPEMDVQAVEDALALMRRASLLIRDLEAYFSGLNLSLLRFLILIVIDREPGRSSLTMGEIIERVDISKPVMTRTVRTLEDDGLIVVAPDDRDRRSKAIVLTEHGKDVLDDVLPGYFALISDFMRAGDGR</sequence>
<evidence type="ECO:0000259" key="1">
    <source>
        <dbReference type="PROSITE" id="PS50995"/>
    </source>
</evidence>
<dbReference type="RefSeq" id="WP_162450992.1">
    <property type="nucleotide sequence ID" value="NZ_WLZY01000004.1"/>
</dbReference>
<dbReference type="InterPro" id="IPR036388">
    <property type="entry name" value="WH-like_DNA-bd_sf"/>
</dbReference>
<dbReference type="PANTHER" id="PTHR33164">
    <property type="entry name" value="TRANSCRIPTIONAL REGULATOR, MARR FAMILY"/>
    <property type="match status" value="1"/>
</dbReference>
<evidence type="ECO:0000313" key="3">
    <source>
        <dbReference type="Proteomes" id="UP000460435"/>
    </source>
</evidence>